<name>A0A0A9F1Q2_ARUDO</name>
<feature type="transmembrane region" description="Helical" evidence="1">
    <location>
        <begin position="12"/>
        <end position="34"/>
    </location>
</feature>
<evidence type="ECO:0000256" key="1">
    <source>
        <dbReference type="SAM" id="Phobius"/>
    </source>
</evidence>
<dbReference type="EMBL" id="GBRH01195678">
    <property type="protein sequence ID" value="JAE02218.1"/>
    <property type="molecule type" value="Transcribed_RNA"/>
</dbReference>
<dbReference type="AlphaFoldDB" id="A0A0A9F1Q2"/>
<evidence type="ECO:0000313" key="2">
    <source>
        <dbReference type="EMBL" id="JAE02218.1"/>
    </source>
</evidence>
<keyword evidence="1" id="KW-0472">Membrane</keyword>
<keyword evidence="1" id="KW-1133">Transmembrane helix</keyword>
<proteinExistence type="predicted"/>
<keyword evidence="1" id="KW-0812">Transmembrane</keyword>
<accession>A0A0A9F1Q2</accession>
<reference evidence="2" key="2">
    <citation type="journal article" date="2015" name="Data Brief">
        <title>Shoot transcriptome of the giant reed, Arundo donax.</title>
        <authorList>
            <person name="Barrero R.A."/>
            <person name="Guerrero F.D."/>
            <person name="Moolhuijzen P."/>
            <person name="Goolsby J.A."/>
            <person name="Tidwell J."/>
            <person name="Bellgard S.E."/>
            <person name="Bellgard M.I."/>
        </authorList>
    </citation>
    <scope>NUCLEOTIDE SEQUENCE</scope>
    <source>
        <tissue evidence="2">Shoot tissue taken approximately 20 cm above the soil surface</tissue>
    </source>
</reference>
<sequence length="72" mass="8447">MLHNYGKGYLPFIFLVLIFLAAPYFVCSSFCLVVPPELEKLPCNFLAFYQLHWYSCMHQIVDHLKVQAVCYI</sequence>
<organism evidence="2">
    <name type="scientific">Arundo donax</name>
    <name type="common">Giant reed</name>
    <name type="synonym">Donax arundinaceus</name>
    <dbReference type="NCBI Taxonomy" id="35708"/>
    <lineage>
        <taxon>Eukaryota</taxon>
        <taxon>Viridiplantae</taxon>
        <taxon>Streptophyta</taxon>
        <taxon>Embryophyta</taxon>
        <taxon>Tracheophyta</taxon>
        <taxon>Spermatophyta</taxon>
        <taxon>Magnoliopsida</taxon>
        <taxon>Liliopsida</taxon>
        <taxon>Poales</taxon>
        <taxon>Poaceae</taxon>
        <taxon>PACMAD clade</taxon>
        <taxon>Arundinoideae</taxon>
        <taxon>Arundineae</taxon>
        <taxon>Arundo</taxon>
    </lineage>
</organism>
<protein>
    <submittedName>
        <fullName evidence="2">Uncharacterized protein</fullName>
    </submittedName>
</protein>
<reference evidence="2" key="1">
    <citation type="submission" date="2014-09" db="EMBL/GenBank/DDBJ databases">
        <authorList>
            <person name="Magalhaes I.L.F."/>
            <person name="Oliveira U."/>
            <person name="Santos F.R."/>
            <person name="Vidigal T.H.D.A."/>
            <person name="Brescovit A.D."/>
            <person name="Santos A.J."/>
        </authorList>
    </citation>
    <scope>NUCLEOTIDE SEQUENCE</scope>
    <source>
        <tissue evidence="2">Shoot tissue taken approximately 20 cm above the soil surface</tissue>
    </source>
</reference>